<keyword evidence="3" id="KW-1185">Reference proteome</keyword>
<evidence type="ECO:0008006" key="4">
    <source>
        <dbReference type="Google" id="ProtNLM"/>
    </source>
</evidence>
<feature type="region of interest" description="Disordered" evidence="1">
    <location>
        <begin position="440"/>
        <end position="459"/>
    </location>
</feature>
<dbReference type="AlphaFoldDB" id="A0A8J5GQB2"/>
<comment type="caution">
    <text evidence="2">The sequence shown here is derived from an EMBL/GenBank/DDBJ whole genome shotgun (WGS) entry which is preliminary data.</text>
</comment>
<dbReference type="PANTHER" id="PTHR31008">
    <property type="entry name" value="COP1-INTERACTING PROTEIN-RELATED"/>
    <property type="match status" value="1"/>
</dbReference>
<name>A0A8J5GQB2_ZINOF</name>
<dbReference type="PANTHER" id="PTHR31008:SF5">
    <property type="entry name" value="EXPRESSED PROTEIN"/>
    <property type="match status" value="1"/>
</dbReference>
<feature type="compositionally biased region" description="Basic and acidic residues" evidence="1">
    <location>
        <begin position="510"/>
        <end position="540"/>
    </location>
</feature>
<feature type="compositionally biased region" description="Polar residues" evidence="1">
    <location>
        <begin position="542"/>
        <end position="566"/>
    </location>
</feature>
<feature type="region of interest" description="Disordered" evidence="1">
    <location>
        <begin position="292"/>
        <end position="320"/>
    </location>
</feature>
<dbReference type="EMBL" id="JACMSC010000008">
    <property type="protein sequence ID" value="KAG6511850.1"/>
    <property type="molecule type" value="Genomic_DNA"/>
</dbReference>
<evidence type="ECO:0000256" key="1">
    <source>
        <dbReference type="SAM" id="MobiDB-lite"/>
    </source>
</evidence>
<accession>A0A8J5GQB2</accession>
<organism evidence="2 3">
    <name type="scientific">Zingiber officinale</name>
    <name type="common">Ginger</name>
    <name type="synonym">Amomum zingiber</name>
    <dbReference type="NCBI Taxonomy" id="94328"/>
    <lineage>
        <taxon>Eukaryota</taxon>
        <taxon>Viridiplantae</taxon>
        <taxon>Streptophyta</taxon>
        <taxon>Embryophyta</taxon>
        <taxon>Tracheophyta</taxon>
        <taxon>Spermatophyta</taxon>
        <taxon>Magnoliopsida</taxon>
        <taxon>Liliopsida</taxon>
        <taxon>Zingiberales</taxon>
        <taxon>Zingiberaceae</taxon>
        <taxon>Zingiber</taxon>
    </lineage>
</organism>
<reference evidence="2 3" key="1">
    <citation type="submission" date="2020-08" db="EMBL/GenBank/DDBJ databases">
        <title>Plant Genome Project.</title>
        <authorList>
            <person name="Zhang R.-G."/>
        </authorList>
    </citation>
    <scope>NUCLEOTIDE SEQUENCE [LARGE SCALE GENOMIC DNA]</scope>
    <source>
        <tissue evidence="2">Rhizome</tissue>
    </source>
</reference>
<gene>
    <name evidence="2" type="ORF">ZIOFF_029928</name>
</gene>
<sequence length="831" mass="91845">MARMPVTLGQRRAEESDLMYEVLICKEGKFENLACGPLDQLAVHLAQVKQCQSNPSRNNFKLELANTFEISSWFTKSTLASFLGIVSSPDVVRTTTAVANEMSQLEDTRRFHLSIYDKKNPDHAGDATAGMYTYLVVIMPIKLKLRLWDVKWIQTKVEAGASDATKNELLRAIELRIVVLKEELVASFSQAAGATLSVKQLSDLAKFSQHFQNSAEIYKLKGLLNSSFICISFLFILLRDQTFNERSRPVVRSATPRRAASPMRRVQIGRSGSHRSTALTIKSLSYFSTREKIPTSKDTDENNSGDEQTDQPVKKSDKTVRRMSVQEAISLFENKQKDNNLDGQKRRASGDNSLINNKTVLRKWSSGLTDSLNHYQENASDPLSQRSCSLHVEEDNKMTPVKTESCISPGNLNTASETAQIAASPEVEIVAISKDGPVDSLSSEIGKIDDGDTASAEWSKQKEAELNQMLTKMERKLGNYSNPNTGSVSCDTTPSRRRSQPVCPTPPSPKIEKPLHQPRDKPEAKAEVKRIARGQGEKKQKTPANTNITVKNKNPTASPDESASSVAKPSFYDKVTKKGSVVPLEVKPARKFSRTGHVADRGLTKSRIIQSDASSKRSDNSIQVEEEQTPETMNKVLEADLAEQANDVHANLVTSLDNCLNLEKTETVDQNLADVDNANHNSIEPLVAEIQPDEDISISSVAWVELERDVPTACDTGLSNASISNVLEPPLISNFHENNSLINVVEIDVVCICLGKVRGLGSSWTRKFVAWEEVRGLVSSLTGKVVVWEEVRGQVSSWTGKFTTWKVHGLGTSLSGIFLERPSSYIARVKK</sequence>
<protein>
    <recommendedName>
        <fullName evidence="4">COP1-interacting protein 7</fullName>
    </recommendedName>
</protein>
<feature type="region of interest" description="Disordered" evidence="1">
    <location>
        <begin position="607"/>
        <end position="630"/>
    </location>
</feature>
<dbReference type="Proteomes" id="UP000734854">
    <property type="component" value="Unassembled WGS sequence"/>
</dbReference>
<feature type="region of interest" description="Disordered" evidence="1">
    <location>
        <begin position="476"/>
        <end position="566"/>
    </location>
</feature>
<feature type="region of interest" description="Disordered" evidence="1">
    <location>
        <begin position="247"/>
        <end position="274"/>
    </location>
</feature>
<feature type="compositionally biased region" description="Polar residues" evidence="1">
    <location>
        <begin position="479"/>
        <end position="493"/>
    </location>
</feature>
<evidence type="ECO:0000313" key="2">
    <source>
        <dbReference type="EMBL" id="KAG6511850.1"/>
    </source>
</evidence>
<proteinExistence type="predicted"/>
<evidence type="ECO:0000313" key="3">
    <source>
        <dbReference type="Proteomes" id="UP000734854"/>
    </source>
</evidence>